<dbReference type="PANTHER" id="PTHR43537">
    <property type="entry name" value="TRANSCRIPTIONAL REGULATOR, GNTR FAMILY"/>
    <property type="match status" value="1"/>
</dbReference>
<name>A0ABW9CHV7_9BURK</name>
<protein>
    <submittedName>
        <fullName evidence="5">GntR family transcriptional regulator</fullName>
    </submittedName>
</protein>
<dbReference type="InterPro" id="IPR011711">
    <property type="entry name" value="GntR_C"/>
</dbReference>
<feature type="domain" description="HTH gntR-type" evidence="4">
    <location>
        <begin position="21"/>
        <end position="88"/>
    </location>
</feature>
<dbReference type="Pfam" id="PF07729">
    <property type="entry name" value="FCD"/>
    <property type="match status" value="1"/>
</dbReference>
<keyword evidence="3" id="KW-0804">Transcription</keyword>
<dbReference type="Gene3D" id="1.10.10.10">
    <property type="entry name" value="Winged helix-like DNA-binding domain superfamily/Winged helix DNA-binding domain"/>
    <property type="match status" value="1"/>
</dbReference>
<dbReference type="SUPFAM" id="SSF46785">
    <property type="entry name" value="Winged helix' DNA-binding domain"/>
    <property type="match status" value="1"/>
</dbReference>
<dbReference type="InterPro" id="IPR036390">
    <property type="entry name" value="WH_DNA-bd_sf"/>
</dbReference>
<dbReference type="Pfam" id="PF00392">
    <property type="entry name" value="GntR"/>
    <property type="match status" value="1"/>
</dbReference>
<evidence type="ECO:0000313" key="5">
    <source>
        <dbReference type="EMBL" id="MFM0517517.1"/>
    </source>
</evidence>
<proteinExistence type="predicted"/>
<dbReference type="PANTHER" id="PTHR43537:SF39">
    <property type="entry name" value="HTH-TYPE TRANSCRIPTIONAL REGULATOR MCBR"/>
    <property type="match status" value="1"/>
</dbReference>
<evidence type="ECO:0000259" key="4">
    <source>
        <dbReference type="PROSITE" id="PS50949"/>
    </source>
</evidence>
<dbReference type="EMBL" id="JAQQDB010000006">
    <property type="protein sequence ID" value="MFM0517517.1"/>
    <property type="molecule type" value="Genomic_DNA"/>
</dbReference>
<evidence type="ECO:0000256" key="3">
    <source>
        <dbReference type="ARBA" id="ARBA00023163"/>
    </source>
</evidence>
<keyword evidence="6" id="KW-1185">Reference proteome</keyword>
<keyword evidence="2" id="KW-0238">DNA-binding</keyword>
<dbReference type="Proteomes" id="UP001629462">
    <property type="component" value="Unassembled WGS sequence"/>
</dbReference>
<dbReference type="InterPro" id="IPR000524">
    <property type="entry name" value="Tscrpt_reg_HTH_GntR"/>
</dbReference>
<dbReference type="SUPFAM" id="SSF48008">
    <property type="entry name" value="GntR ligand-binding domain-like"/>
    <property type="match status" value="1"/>
</dbReference>
<gene>
    <name evidence="5" type="ORF">PQR08_08820</name>
</gene>
<dbReference type="SMART" id="SM00345">
    <property type="entry name" value="HTH_GNTR"/>
    <property type="match status" value="1"/>
</dbReference>
<dbReference type="PROSITE" id="PS50949">
    <property type="entry name" value="HTH_GNTR"/>
    <property type="match status" value="1"/>
</dbReference>
<keyword evidence="1" id="KW-0805">Transcription regulation</keyword>
<comment type="caution">
    <text evidence="5">The sequence shown here is derived from an EMBL/GenBank/DDBJ whole genome shotgun (WGS) entry which is preliminary data.</text>
</comment>
<dbReference type="Gene3D" id="1.20.120.530">
    <property type="entry name" value="GntR ligand-binding domain-like"/>
    <property type="match status" value="1"/>
</dbReference>
<evidence type="ECO:0000256" key="2">
    <source>
        <dbReference type="ARBA" id="ARBA00023125"/>
    </source>
</evidence>
<dbReference type="SMART" id="SM00895">
    <property type="entry name" value="FCD"/>
    <property type="match status" value="1"/>
</dbReference>
<reference evidence="5 6" key="1">
    <citation type="journal article" date="2024" name="Chem. Sci.">
        <title>Discovery of megapolipeptins by genome mining of a Burkholderiales bacteria collection.</title>
        <authorList>
            <person name="Paulo B.S."/>
            <person name="Recchia M.J.J."/>
            <person name="Lee S."/>
            <person name="Fergusson C.H."/>
            <person name="Romanowski S.B."/>
            <person name="Hernandez A."/>
            <person name="Krull N."/>
            <person name="Liu D.Y."/>
            <person name="Cavanagh H."/>
            <person name="Bos A."/>
            <person name="Gray C.A."/>
            <person name="Murphy B.T."/>
            <person name="Linington R.G."/>
            <person name="Eustaquio A.S."/>
        </authorList>
    </citation>
    <scope>NUCLEOTIDE SEQUENCE [LARGE SCALE GENOMIC DNA]</scope>
    <source>
        <strain evidence="5 6">RL17-374-BIF-D</strain>
    </source>
</reference>
<sequence length="241" mass="26671">MHVSPRSLTQPMPQLEVIATETMATKVYQQLREAIMSGSFAAGQPLSLRGVAEAVGLSTMPVRAALTRLRAEGALVDGPSRGLMVPPMTLDLLEELRDVRIALEGCVAERAAARMTNDDVAAVQRIFDEMDAHVEADDARAYLRCNFAFHTSIYRHGASEMTLATIQNMWMRIGPFLNMVAPDVAHMRVSMQAHRQIIDALWKHDGAAAREGIAKDIRDAASDLEARLRSQEPRMRRHAQS</sequence>
<accession>A0ABW9CHV7</accession>
<evidence type="ECO:0000256" key="1">
    <source>
        <dbReference type="ARBA" id="ARBA00023015"/>
    </source>
</evidence>
<organism evidence="5 6">
    <name type="scientific">Caballeronia jiangsuensis</name>
    <dbReference type="NCBI Taxonomy" id="1458357"/>
    <lineage>
        <taxon>Bacteria</taxon>
        <taxon>Pseudomonadati</taxon>
        <taxon>Pseudomonadota</taxon>
        <taxon>Betaproteobacteria</taxon>
        <taxon>Burkholderiales</taxon>
        <taxon>Burkholderiaceae</taxon>
        <taxon>Caballeronia</taxon>
    </lineage>
</organism>
<dbReference type="InterPro" id="IPR008920">
    <property type="entry name" value="TF_FadR/GntR_C"/>
</dbReference>
<dbReference type="InterPro" id="IPR036388">
    <property type="entry name" value="WH-like_DNA-bd_sf"/>
</dbReference>
<evidence type="ECO:0000313" key="6">
    <source>
        <dbReference type="Proteomes" id="UP001629462"/>
    </source>
</evidence>